<keyword evidence="3" id="KW-1185">Reference proteome</keyword>
<protein>
    <submittedName>
        <fullName evidence="2">Uncharacterized protein</fullName>
    </submittedName>
</protein>
<dbReference type="AlphaFoldDB" id="A0A074K797"/>
<evidence type="ECO:0000256" key="1">
    <source>
        <dbReference type="SAM" id="Phobius"/>
    </source>
</evidence>
<keyword evidence="1" id="KW-0472">Membrane</keyword>
<comment type="caution">
    <text evidence="2">The sequence shown here is derived from an EMBL/GenBank/DDBJ whole genome shotgun (WGS) entry which is preliminary data.</text>
</comment>
<accession>A0A074K797</accession>
<dbReference type="OrthoDB" id="7874703at2"/>
<dbReference type="Proteomes" id="UP000027471">
    <property type="component" value="Unassembled WGS sequence"/>
</dbReference>
<dbReference type="STRING" id="1353528.DT23_05065"/>
<name>A0A074K797_9RHOB</name>
<sequence length="150" mass="17512">MEWLKELDPRVLQGSLTVLAAVIASGTALWIAYVAYPRQKRFDRVNDWNRDKRESYGQFLSHLEDFLLEREIREGADKKAQFRRLTGVLGQLEILGEREVFDLACLLVRRVSLEVKHNTGIVTRRSVVKRDDVWEMREKLVAAMKRDLAK</sequence>
<evidence type="ECO:0000313" key="3">
    <source>
        <dbReference type="Proteomes" id="UP000027471"/>
    </source>
</evidence>
<dbReference type="EMBL" id="AUNB01000040">
    <property type="protein sequence ID" value="KEO57442.1"/>
    <property type="molecule type" value="Genomic_DNA"/>
</dbReference>
<feature type="transmembrane region" description="Helical" evidence="1">
    <location>
        <begin position="12"/>
        <end position="36"/>
    </location>
</feature>
<keyword evidence="1" id="KW-1133">Transmembrane helix</keyword>
<organism evidence="2 3">
    <name type="scientific">Thioclava indica</name>
    <dbReference type="NCBI Taxonomy" id="1353528"/>
    <lineage>
        <taxon>Bacteria</taxon>
        <taxon>Pseudomonadati</taxon>
        <taxon>Pseudomonadota</taxon>
        <taxon>Alphaproteobacteria</taxon>
        <taxon>Rhodobacterales</taxon>
        <taxon>Paracoccaceae</taxon>
        <taxon>Thioclava</taxon>
    </lineage>
</organism>
<gene>
    <name evidence="2" type="ORF">DT23_05065</name>
</gene>
<keyword evidence="1" id="KW-0812">Transmembrane</keyword>
<dbReference type="RefSeq" id="WP_038131650.1">
    <property type="nucleotide sequence ID" value="NZ_AUNB01000040.1"/>
</dbReference>
<reference evidence="2 3" key="1">
    <citation type="journal article" date="2015" name="Antonie Van Leeuwenhoek">
        <title>Thioclava indica sp. nov., isolated from surface seawater of the Indian Ocean.</title>
        <authorList>
            <person name="Liu Y."/>
            <person name="Lai Q."/>
            <person name="Du J."/>
            <person name="Xu H."/>
            <person name="Jiang L."/>
            <person name="Shao Z."/>
        </authorList>
    </citation>
    <scope>NUCLEOTIDE SEQUENCE [LARGE SCALE GENOMIC DNA]</scope>
    <source>
        <strain evidence="2 3">DT23-4</strain>
    </source>
</reference>
<evidence type="ECO:0000313" key="2">
    <source>
        <dbReference type="EMBL" id="KEO57442.1"/>
    </source>
</evidence>
<proteinExistence type="predicted"/>